<reference evidence="2 3" key="1">
    <citation type="submission" date="2018-08" db="EMBL/GenBank/DDBJ databases">
        <authorList>
            <person name="Gonzaga-Molto A."/>
        </authorList>
    </citation>
    <scope>NUCLEOTIDE SEQUENCE [LARGE SCALE GENOMIC DNA]</scope>
    <source>
        <strain evidence="2">Acinetobacter calcoaceticus str. 2117</strain>
    </source>
</reference>
<evidence type="ECO:0000256" key="1">
    <source>
        <dbReference type="SAM" id="MobiDB-lite"/>
    </source>
</evidence>
<dbReference type="Proteomes" id="UP000294355">
    <property type="component" value="Chromosome"/>
</dbReference>
<name>A0A446ZIS0_ACICA</name>
<sequence>MGSLNLAAVTATTPYIKKIQSSLEKATGQTILTPEICKVKRVAGVSVLPVTFFFSGGATLTIFIRAVADVTKAEINDKVVVLSGDFSDDYKPTFDNAVNGVAKLIREAQSKIQDQNKREKVRLPPRRTSVDQKAKEVQEQEQKLDEDLAKQTAQRDQLLEKIELAKQQLGISSNTEVGQSELGKSISEIVSISSDINYRG</sequence>
<evidence type="ECO:0008006" key="4">
    <source>
        <dbReference type="Google" id="ProtNLM"/>
    </source>
</evidence>
<evidence type="ECO:0000313" key="3">
    <source>
        <dbReference type="Proteomes" id="UP000294355"/>
    </source>
</evidence>
<dbReference type="AlphaFoldDB" id="A0A446ZIS0"/>
<organism evidence="2 3">
    <name type="scientific">Acinetobacter calcoaceticus</name>
    <dbReference type="NCBI Taxonomy" id="471"/>
    <lineage>
        <taxon>Bacteria</taxon>
        <taxon>Pseudomonadati</taxon>
        <taxon>Pseudomonadota</taxon>
        <taxon>Gammaproteobacteria</taxon>
        <taxon>Moraxellales</taxon>
        <taxon>Moraxellaceae</taxon>
        <taxon>Acinetobacter</taxon>
        <taxon>Acinetobacter calcoaceticus/baumannii complex</taxon>
    </lineage>
</organism>
<feature type="region of interest" description="Disordered" evidence="1">
    <location>
        <begin position="113"/>
        <end position="147"/>
    </location>
</feature>
<protein>
    <recommendedName>
        <fullName evidence="4">Defence against restriction A N-terminal domain-containing protein</fullName>
    </recommendedName>
</protein>
<dbReference type="OrthoDB" id="6689872at2"/>
<gene>
    <name evidence="2" type="ORF">AC2117_01542</name>
</gene>
<proteinExistence type="predicted"/>
<evidence type="ECO:0000313" key="2">
    <source>
        <dbReference type="EMBL" id="VAX44360.1"/>
    </source>
</evidence>
<accession>A0A446ZIS0</accession>
<dbReference type="EMBL" id="LS999521">
    <property type="protein sequence ID" value="VAX44360.1"/>
    <property type="molecule type" value="Genomic_DNA"/>
</dbReference>